<protein>
    <submittedName>
        <fullName evidence="2">Oxidoreductase</fullName>
    </submittedName>
</protein>
<evidence type="ECO:0000259" key="1">
    <source>
        <dbReference type="SMART" id="SM00849"/>
    </source>
</evidence>
<dbReference type="PANTHER" id="PTHR42951:SF20">
    <property type="entry name" value="BETA LACTAMASE"/>
    <property type="match status" value="1"/>
</dbReference>
<accession>A0A8J2ZE92</accession>
<dbReference type="SMART" id="SM00849">
    <property type="entry name" value="Lactamase_B"/>
    <property type="match status" value="1"/>
</dbReference>
<dbReference type="InterPro" id="IPR036866">
    <property type="entry name" value="RibonucZ/Hydroxyglut_hydro"/>
</dbReference>
<dbReference type="SUPFAM" id="SSF56281">
    <property type="entry name" value="Metallo-hydrolase/oxidoreductase"/>
    <property type="match status" value="1"/>
</dbReference>
<comment type="caution">
    <text evidence="2">The sequence shown here is derived from an EMBL/GenBank/DDBJ whole genome shotgun (WGS) entry which is preliminary data.</text>
</comment>
<dbReference type="Proteomes" id="UP000597507">
    <property type="component" value="Unassembled WGS sequence"/>
</dbReference>
<dbReference type="RefSeq" id="WP_188903242.1">
    <property type="nucleotide sequence ID" value="NZ_BMKS01000016.1"/>
</dbReference>
<dbReference type="CDD" id="cd16282">
    <property type="entry name" value="metallo-hydrolase-like_MBL-fold"/>
    <property type="match status" value="1"/>
</dbReference>
<keyword evidence="3" id="KW-1185">Reference proteome</keyword>
<feature type="domain" description="Metallo-beta-lactamase" evidence="1">
    <location>
        <begin position="32"/>
        <end position="218"/>
    </location>
</feature>
<name>A0A8J2ZE92_9PROT</name>
<dbReference type="InterPro" id="IPR001279">
    <property type="entry name" value="Metallo-B-lactamas"/>
</dbReference>
<dbReference type="InterPro" id="IPR050855">
    <property type="entry name" value="NDM-1-like"/>
</dbReference>
<reference evidence="2 3" key="1">
    <citation type="journal article" date="2014" name="Int. J. Syst. Evol. Microbiol.">
        <title>Complete genome sequence of Corynebacterium casei LMG S-19264T (=DSM 44701T), isolated from a smear-ripened cheese.</title>
        <authorList>
            <consortium name="US DOE Joint Genome Institute (JGI-PGF)"/>
            <person name="Walter F."/>
            <person name="Albersmeier A."/>
            <person name="Kalinowski J."/>
            <person name="Ruckert C."/>
        </authorList>
    </citation>
    <scope>NUCLEOTIDE SEQUENCE [LARGE SCALE GENOMIC DNA]</scope>
    <source>
        <strain evidence="2 3">CGMCC 1.16330</strain>
    </source>
</reference>
<dbReference type="PANTHER" id="PTHR42951">
    <property type="entry name" value="METALLO-BETA-LACTAMASE DOMAIN-CONTAINING"/>
    <property type="match status" value="1"/>
</dbReference>
<evidence type="ECO:0000313" key="3">
    <source>
        <dbReference type="Proteomes" id="UP000597507"/>
    </source>
</evidence>
<dbReference type="AlphaFoldDB" id="A0A8J2ZE92"/>
<dbReference type="Gene3D" id="3.60.15.10">
    <property type="entry name" value="Ribonuclease Z/Hydroxyacylglutathione hydrolase-like"/>
    <property type="match status" value="1"/>
</dbReference>
<organism evidence="2 3">
    <name type="scientific">Caldovatus sediminis</name>
    <dbReference type="NCBI Taxonomy" id="2041189"/>
    <lineage>
        <taxon>Bacteria</taxon>
        <taxon>Pseudomonadati</taxon>
        <taxon>Pseudomonadota</taxon>
        <taxon>Alphaproteobacteria</taxon>
        <taxon>Acetobacterales</taxon>
        <taxon>Roseomonadaceae</taxon>
        <taxon>Caldovatus</taxon>
    </lineage>
</organism>
<gene>
    <name evidence="2" type="ORF">GCM10010964_38690</name>
</gene>
<sequence length="325" mass="35684">MPGFASTNDLADKTVSFDELGPGLYGYTAEGDPNSGVVVGDESVLVVDAQATPALAEQVIARIRAVTDKPIRHLVLTHYHAVRVLGASAYAGAEIIASDVTRELIAERGRQDMDSEIGRFPRLFRGREGIPGLTWPHLTFHRRMTLWMGRREVQIIHIGRSHTAGDTVVWLPQDRVLFAGDTVEYGATPYCGDAHFADWPTTLAAVQALGAERMVPGRGRSLMSRAEVEEAIAGTAAFTSDLFAIVRRGVARGAPLKEVYDEAMAALRPRYGSWVIFEHSMPFNVSRAYDEAKGLDRPRIWTAERDLEMWRALERGEAANPAEAG</sequence>
<dbReference type="Pfam" id="PF00753">
    <property type="entry name" value="Lactamase_B"/>
    <property type="match status" value="1"/>
</dbReference>
<proteinExistence type="predicted"/>
<dbReference type="EMBL" id="BMKS01000016">
    <property type="protein sequence ID" value="GGG47581.1"/>
    <property type="molecule type" value="Genomic_DNA"/>
</dbReference>
<evidence type="ECO:0000313" key="2">
    <source>
        <dbReference type="EMBL" id="GGG47581.1"/>
    </source>
</evidence>